<dbReference type="Proteomes" id="UP000189670">
    <property type="component" value="Unassembled WGS sequence"/>
</dbReference>
<organism evidence="3 4">
    <name type="scientific">Candidatus Magnetoglobus multicellularis str. Araruama</name>
    <dbReference type="NCBI Taxonomy" id="890399"/>
    <lineage>
        <taxon>Bacteria</taxon>
        <taxon>Pseudomonadati</taxon>
        <taxon>Thermodesulfobacteriota</taxon>
        <taxon>Desulfobacteria</taxon>
        <taxon>Desulfobacterales</taxon>
        <taxon>Desulfobacteraceae</taxon>
        <taxon>Candidatus Magnetoglobus</taxon>
    </lineage>
</organism>
<comment type="caution">
    <text evidence="3">The sequence shown here is derived from an EMBL/GenBank/DDBJ whole genome shotgun (WGS) entry which is preliminary data.</text>
</comment>
<dbReference type="InterPro" id="IPR026442">
    <property type="entry name" value="IPTL_CTERM"/>
</dbReference>
<keyword evidence="1" id="KW-1133">Transmembrane helix</keyword>
<keyword evidence="1" id="KW-0812">Transmembrane</keyword>
<feature type="transmembrane region" description="Helical" evidence="1">
    <location>
        <begin position="252"/>
        <end position="271"/>
    </location>
</feature>
<protein>
    <recommendedName>
        <fullName evidence="2">IPTL-CTERM protein sorting domain-containing protein</fullName>
    </recommendedName>
</protein>
<dbReference type="AlphaFoldDB" id="A0A1V1PBY4"/>
<dbReference type="EMBL" id="ATBP01000162">
    <property type="protein sequence ID" value="ETR72308.1"/>
    <property type="molecule type" value="Genomic_DNA"/>
</dbReference>
<evidence type="ECO:0000313" key="3">
    <source>
        <dbReference type="EMBL" id="ETR72308.1"/>
    </source>
</evidence>
<keyword evidence="1" id="KW-0472">Membrane</keyword>
<gene>
    <name evidence="3" type="ORF">OMM_01813</name>
</gene>
<dbReference type="Pfam" id="PF18203">
    <property type="entry name" value="IPTL-CTERM"/>
    <property type="match status" value="1"/>
</dbReference>
<accession>A0A1V1PBY4</accession>
<feature type="domain" description="IPTL-CTERM protein sorting" evidence="2">
    <location>
        <begin position="245"/>
        <end position="261"/>
    </location>
</feature>
<evidence type="ECO:0000259" key="2">
    <source>
        <dbReference type="Pfam" id="PF18203"/>
    </source>
</evidence>
<evidence type="ECO:0000313" key="4">
    <source>
        <dbReference type="Proteomes" id="UP000189670"/>
    </source>
</evidence>
<proteinExistence type="predicted"/>
<evidence type="ECO:0000256" key="1">
    <source>
        <dbReference type="SAM" id="Phobius"/>
    </source>
</evidence>
<sequence length="291" mass="32043">MLIIFYILLLLPFNVSASELWQVQSPFSSTHTENMPSTINSISVEWSAPSGLTPSSTEGYYVSFSSPLAYTFTESDTESITRGVGEILKLNKSSVSTTSLDVIGETLSGTGVEPYYFNIAVLDDMEVPFVPGITTHLGPYFIDTESPKFPTVSAPQTTSRSNNIPLTLGASGASLMCISESGYGICGESEWNDYTTSWYWSVSDGEGVKNIYVQFKDVAGNTANSFTSILFEREVTFSGDVVAYAIPTLSEWGLMVFMMLLLIVGVFHGNWQKHICKRKIRLSDGKTMRRH</sequence>
<name>A0A1V1PBY4_9BACT</name>
<dbReference type="NCBIfam" id="TIGR04174">
    <property type="entry name" value="IPTL_CTERM"/>
    <property type="match status" value="1"/>
</dbReference>
<reference evidence="4" key="1">
    <citation type="submission" date="2012-11" db="EMBL/GenBank/DDBJ databases">
        <authorList>
            <person name="Lucero-Rivera Y.E."/>
            <person name="Tovar-Ramirez D."/>
        </authorList>
    </citation>
    <scope>NUCLEOTIDE SEQUENCE [LARGE SCALE GENOMIC DNA]</scope>
    <source>
        <strain evidence="4">Araruama</strain>
    </source>
</reference>